<proteinExistence type="predicted"/>
<comment type="caution">
    <text evidence="2">The sequence shown here is derived from an EMBL/GenBank/DDBJ whole genome shotgun (WGS) entry which is preliminary data.</text>
</comment>
<dbReference type="Proteomes" id="UP001240171">
    <property type="component" value="Unassembled WGS sequence"/>
</dbReference>
<evidence type="ECO:0000256" key="1">
    <source>
        <dbReference type="SAM" id="Coils"/>
    </source>
</evidence>
<gene>
    <name evidence="2" type="ORF">Q5741_04830</name>
</gene>
<evidence type="ECO:0000313" key="3">
    <source>
        <dbReference type="Proteomes" id="UP001240171"/>
    </source>
</evidence>
<keyword evidence="1" id="KW-0175">Coiled coil</keyword>
<sequence length="167" mass="19567">MIQHRLLDSEHSKELFAYFGLAVYYSQALEQQLVNLLVLTKLADGKDLSEAEIEDLYHRKLGSSLGQLVHEIRHNFEFTDEEVIQLNEIWKQRNYIVHDYFKKRIQETFSPAGRSRMIRELSNFKDRAQELEQKLQRYARDMYIALGQEEDTVSAGPGSQKQRSADS</sequence>
<dbReference type="RefSeq" id="WP_305022940.1">
    <property type="nucleotide sequence ID" value="NZ_JAUQTB010000002.1"/>
</dbReference>
<accession>A0ABT9C914</accession>
<dbReference type="EMBL" id="JAUQTB010000002">
    <property type="protein sequence ID" value="MDO7905737.1"/>
    <property type="molecule type" value="Genomic_DNA"/>
</dbReference>
<organism evidence="2 3">
    <name type="scientific">Paenibacillus lacisoli</name>
    <dbReference type="NCBI Taxonomy" id="3064525"/>
    <lineage>
        <taxon>Bacteria</taxon>
        <taxon>Bacillati</taxon>
        <taxon>Bacillota</taxon>
        <taxon>Bacilli</taxon>
        <taxon>Bacillales</taxon>
        <taxon>Paenibacillaceae</taxon>
        <taxon>Paenibacillus</taxon>
    </lineage>
</organism>
<feature type="coiled-coil region" evidence="1">
    <location>
        <begin position="114"/>
        <end position="141"/>
    </location>
</feature>
<keyword evidence="3" id="KW-1185">Reference proteome</keyword>
<reference evidence="2 3" key="1">
    <citation type="submission" date="2023-07" db="EMBL/GenBank/DDBJ databases">
        <title>Paenibacillus sp. JX-17 nov. isolated from soil.</title>
        <authorList>
            <person name="Wan Y."/>
            <person name="Liu B."/>
        </authorList>
    </citation>
    <scope>NUCLEOTIDE SEQUENCE [LARGE SCALE GENOMIC DNA]</scope>
    <source>
        <strain evidence="2 3">JX-17</strain>
    </source>
</reference>
<protein>
    <submittedName>
        <fullName evidence="2">Uncharacterized protein</fullName>
    </submittedName>
</protein>
<evidence type="ECO:0000313" key="2">
    <source>
        <dbReference type="EMBL" id="MDO7905737.1"/>
    </source>
</evidence>
<name>A0ABT9C914_9BACL</name>